<name>A0AAN9BAX4_9CAEN</name>
<dbReference type="InterPro" id="IPR013783">
    <property type="entry name" value="Ig-like_fold"/>
</dbReference>
<evidence type="ECO:0000313" key="5">
    <source>
        <dbReference type="Proteomes" id="UP001374579"/>
    </source>
</evidence>
<evidence type="ECO:0000313" key="4">
    <source>
        <dbReference type="EMBL" id="KAK7102641.1"/>
    </source>
</evidence>
<keyword evidence="1" id="KW-1133">Transmembrane helix</keyword>
<dbReference type="SMART" id="SM00327">
    <property type="entry name" value="VWA"/>
    <property type="match status" value="1"/>
</dbReference>
<keyword evidence="1" id="KW-0812">Transmembrane</keyword>
<dbReference type="EMBL" id="JBAMIC010000010">
    <property type="protein sequence ID" value="KAK7102641.1"/>
    <property type="molecule type" value="Genomic_DNA"/>
</dbReference>
<dbReference type="InterPro" id="IPR013642">
    <property type="entry name" value="CLCA_N"/>
</dbReference>
<dbReference type="Gene3D" id="2.60.40.10">
    <property type="entry name" value="Immunoglobulins"/>
    <property type="match status" value="1"/>
</dbReference>
<keyword evidence="5" id="KW-1185">Reference proteome</keyword>
<feature type="chain" id="PRO_5042891519" description="VWFA domain-containing protein" evidence="2">
    <location>
        <begin position="30"/>
        <end position="1011"/>
    </location>
</feature>
<keyword evidence="2" id="KW-0732">Signal</keyword>
<dbReference type="CDD" id="cd00198">
    <property type="entry name" value="vWFA"/>
    <property type="match status" value="1"/>
</dbReference>
<protein>
    <recommendedName>
        <fullName evidence="3">VWFA domain-containing protein</fullName>
    </recommendedName>
</protein>
<evidence type="ECO:0000256" key="1">
    <source>
        <dbReference type="SAM" id="Phobius"/>
    </source>
</evidence>
<evidence type="ECO:0000259" key="3">
    <source>
        <dbReference type="PROSITE" id="PS50234"/>
    </source>
</evidence>
<feature type="signal peptide" evidence="2">
    <location>
        <begin position="1"/>
        <end position="29"/>
    </location>
</feature>
<dbReference type="PANTHER" id="PTHR10579">
    <property type="entry name" value="CALCIUM-ACTIVATED CHLORIDE CHANNEL REGULATOR"/>
    <property type="match status" value="1"/>
</dbReference>
<feature type="transmembrane region" description="Helical" evidence="1">
    <location>
        <begin position="915"/>
        <end position="939"/>
    </location>
</feature>
<comment type="caution">
    <text evidence="4">The sequence shown here is derived from an EMBL/GenBank/DDBJ whole genome shotgun (WGS) entry which is preliminary data.</text>
</comment>
<proteinExistence type="predicted"/>
<accession>A0AAN9BAX4</accession>
<dbReference type="PANTHER" id="PTHR10579:SF172">
    <property type="entry name" value="CALCIUM-ACTIVATED CHLORIDE CHANNEL REGULATOR 4 PRECURSOR-RELATED"/>
    <property type="match status" value="1"/>
</dbReference>
<dbReference type="PROSITE" id="PS50234">
    <property type="entry name" value="VWFA"/>
    <property type="match status" value="1"/>
</dbReference>
<organism evidence="4 5">
    <name type="scientific">Littorina saxatilis</name>
    <dbReference type="NCBI Taxonomy" id="31220"/>
    <lineage>
        <taxon>Eukaryota</taxon>
        <taxon>Metazoa</taxon>
        <taxon>Spiralia</taxon>
        <taxon>Lophotrochozoa</taxon>
        <taxon>Mollusca</taxon>
        <taxon>Gastropoda</taxon>
        <taxon>Caenogastropoda</taxon>
        <taxon>Littorinimorpha</taxon>
        <taxon>Littorinoidea</taxon>
        <taxon>Littorinidae</taxon>
        <taxon>Littorina</taxon>
    </lineage>
</organism>
<evidence type="ECO:0000256" key="2">
    <source>
        <dbReference type="SAM" id="SignalP"/>
    </source>
</evidence>
<dbReference type="InterPro" id="IPR002035">
    <property type="entry name" value="VWF_A"/>
</dbReference>
<reference evidence="4 5" key="1">
    <citation type="submission" date="2024-02" db="EMBL/GenBank/DDBJ databases">
        <title>Chromosome-scale genome assembly of the rough periwinkle Littorina saxatilis.</title>
        <authorList>
            <person name="De Jode A."/>
            <person name="Faria R."/>
            <person name="Formenti G."/>
            <person name="Sims Y."/>
            <person name="Smith T.P."/>
            <person name="Tracey A."/>
            <person name="Wood J.M.D."/>
            <person name="Zagrodzka Z.B."/>
            <person name="Johannesson K."/>
            <person name="Butlin R.K."/>
            <person name="Leder E.H."/>
        </authorList>
    </citation>
    <scope>NUCLEOTIDE SEQUENCE [LARGE SCALE GENOMIC DNA]</scope>
    <source>
        <strain evidence="4">Snail1</strain>
        <tissue evidence="4">Muscle</tissue>
    </source>
</reference>
<dbReference type="Proteomes" id="UP001374579">
    <property type="component" value="Unassembled WGS sequence"/>
</dbReference>
<keyword evidence="1" id="KW-0472">Membrane</keyword>
<dbReference type="InterPro" id="IPR051266">
    <property type="entry name" value="CLCR"/>
</dbReference>
<dbReference type="AlphaFoldDB" id="A0AAN9BAX4"/>
<gene>
    <name evidence="4" type="ORF">V1264_020831</name>
</gene>
<dbReference type="Pfam" id="PF08434">
    <property type="entry name" value="CLCA"/>
    <property type="match status" value="1"/>
</dbReference>
<dbReference type="Gene3D" id="3.40.50.410">
    <property type="entry name" value="von Willebrand factor, type A domain"/>
    <property type="match status" value="1"/>
</dbReference>
<dbReference type="InterPro" id="IPR036465">
    <property type="entry name" value="vWFA_dom_sf"/>
</dbReference>
<dbReference type="SUPFAM" id="SSF53300">
    <property type="entry name" value="vWA-like"/>
    <property type="match status" value="1"/>
</dbReference>
<sequence length="1011" mass="111491">MAEGCRRSGWGQAVVLALMWMLLAGEVAGKVELVDHGYEGIVIAINPYLKQEEPMLRRLEEYLTATSKTLFRATRNQLFFREFIIVVPETWKRINYFENALDVQLDRAQIIIDHANPAYGDAPYVKQYAECGQPGLYIHLTPSYLLDDDVIHKWGQPEKTLVHEWAHLRWGLFDEYPIDAQDAEFYRYNGAWQPTRCTSDVDGSILNEFTSKQCTFDYFTGKPEKACRFFPRMKSNKASASLMFMQYLESIVEFCDDPVTSTKPLRHNYLAPNRQNRLCSYRSAWEVMRKHEDFRKSRRPLPENTDTAPVFRYVQVQPRKRALVLDTSGSMTGSSLSVMMRAASNYILSCVETGSSLGIVQFNTNATALSPMITINAEKDRRRLIDSLPRQADGKTSIGAGLEKGLQLLNTMEGKEPGGTIILITDGKENERPFLTDFQQRLQSKGVVVHSLAYGQRAEQSIAQLSRRTGGKTFFYSGRKDSTALIDGLAATILTEGPNLKANVPISLLTEAGTVYNSTPVTGSFLMDSTVGTETSMTVSHSKSVNVSVTSPSDVTLTRSTHPEHFSVDEESGVIKILLPGVAEVGQWSYQIVTNESQSDVVINIQSKSRKPDTDVLQVKSWLSWMPENNTVPFDVKQKITVFAEMVRGRAAVLNADVTAIVERPQSVPLKIPLYDNGMGSDVIRDDGVYAAYVLAGDLMGNGRYNIKIKAKGIDGTTMVVTGGAGRSSGALDVSSAGGRGELETKKLDLFQRVTSAGEFRVTGFPKASKGVPDQMAPSRIADLVINTFDPDTTKAEFSWTAVGGDMDRGAAARYVVQTTQDFDRLFSMAPNESDWLDIGLDAAIASLRPKYAGQTETVTVTLTELQENATLFIGLRAVDESGNAGEVSNVVTLSRARELAVPMETMAPDLGVDFYLKLIIPPVAAVVIFAAIVAAVMLSRRGASSKGSTASSMDSLEGKDTCLSASTFSLDVAHLSHMNYRNDGQYRQRCQEDPETWSELGKSRESLDII</sequence>
<dbReference type="Pfam" id="PF00092">
    <property type="entry name" value="VWA"/>
    <property type="match status" value="1"/>
</dbReference>
<feature type="domain" description="VWFA" evidence="3">
    <location>
        <begin position="320"/>
        <end position="493"/>
    </location>
</feature>